<dbReference type="Proteomes" id="UP000000724">
    <property type="component" value="Contig Pc00c21"/>
</dbReference>
<sequence>MTRTAEFPIVCDLPDLQAKHEQSKRVHLIQDTKDREGRKRDLSRAVCYCRHHCWLIRIGAHVWGSASAMQTVRDPCLFVVGIWFASSATADRVCRFPASTGIVVAVAVGIVAQGMGEEQGRSKVRASESK</sequence>
<dbReference type="AlphaFoldDB" id="B6HMU9"/>
<evidence type="ECO:0000313" key="2">
    <source>
        <dbReference type="Proteomes" id="UP000000724"/>
    </source>
</evidence>
<protein>
    <submittedName>
        <fullName evidence="1">Uncharacterized protein</fullName>
    </submittedName>
</protein>
<accession>B6HMU9</accession>
<reference evidence="1 2" key="1">
    <citation type="journal article" date="2008" name="Nat. Biotechnol.">
        <title>Genome sequencing and analysis of the filamentous fungus Penicillium chrysogenum.</title>
        <authorList>
            <person name="van den Berg M.A."/>
            <person name="Albang R."/>
            <person name="Albermann K."/>
            <person name="Badger J.H."/>
            <person name="Daran J.-M."/>
            <person name="Driessen A.J.M."/>
            <person name="Garcia-Estrada C."/>
            <person name="Fedorova N.D."/>
            <person name="Harris D.M."/>
            <person name="Heijne W.H.M."/>
            <person name="Joardar V.S."/>
            <person name="Kiel J.A.K.W."/>
            <person name="Kovalchuk A."/>
            <person name="Martin J.F."/>
            <person name="Nierman W.C."/>
            <person name="Nijland J.G."/>
            <person name="Pronk J.T."/>
            <person name="Roubos J.A."/>
            <person name="van der Klei I.J."/>
            <person name="van Peij N.N.M.E."/>
            <person name="Veenhuis M."/>
            <person name="von Doehren H."/>
            <person name="Wagner C."/>
            <person name="Wortman J.R."/>
            <person name="Bovenberg R.A.L."/>
        </authorList>
    </citation>
    <scope>NUCLEOTIDE SEQUENCE [LARGE SCALE GENOMIC DNA]</scope>
    <source>
        <strain evidence="2">ATCC 28089 / DSM 1075 / NRRL 1951 / Wisconsin 54-1255</strain>
    </source>
</reference>
<dbReference type="EMBL" id="AM920436">
    <property type="protein sequence ID" value="CAP96236.1"/>
    <property type="molecule type" value="Genomic_DNA"/>
</dbReference>
<organism evidence="1 2">
    <name type="scientific">Penicillium rubens (strain ATCC 28089 / DSM 1075 / NRRL 1951 / Wisconsin 54-1255)</name>
    <name type="common">Penicillium chrysogenum</name>
    <dbReference type="NCBI Taxonomy" id="500485"/>
    <lineage>
        <taxon>Eukaryota</taxon>
        <taxon>Fungi</taxon>
        <taxon>Dikarya</taxon>
        <taxon>Ascomycota</taxon>
        <taxon>Pezizomycotina</taxon>
        <taxon>Eurotiomycetes</taxon>
        <taxon>Eurotiomycetidae</taxon>
        <taxon>Eurotiales</taxon>
        <taxon>Aspergillaceae</taxon>
        <taxon>Penicillium</taxon>
        <taxon>Penicillium chrysogenum species complex</taxon>
    </lineage>
</organism>
<keyword evidence="2" id="KW-1185">Reference proteome</keyword>
<gene>
    <name evidence="1" type="ORF">Pc21g13390</name>
    <name evidence="1" type="ORF">PCH_Pc21g13390</name>
</gene>
<evidence type="ECO:0000313" key="1">
    <source>
        <dbReference type="EMBL" id="CAP96236.1"/>
    </source>
</evidence>
<proteinExistence type="predicted"/>
<dbReference type="VEuPathDB" id="FungiDB:PCH_Pc21g13390"/>
<dbReference type="HOGENOM" id="CLU_1938850_0_0_1"/>
<name>B6HMU9_PENRW</name>